<dbReference type="PANTHER" id="PTHR12993:SF30">
    <property type="entry name" value="N-ACETYL-ALPHA-D-GLUCOSAMINYL L-MALATE DEACETYLASE 1"/>
    <property type="match status" value="1"/>
</dbReference>
<dbReference type="Pfam" id="PF02585">
    <property type="entry name" value="PIG-L"/>
    <property type="match status" value="1"/>
</dbReference>
<name>A0A517ZNC4_9PLAN</name>
<accession>A0A517ZNC4</accession>
<dbReference type="PANTHER" id="PTHR12993">
    <property type="entry name" value="N-ACETYLGLUCOSAMINYL-PHOSPHATIDYLINOSITOL DE-N-ACETYLASE-RELATED"/>
    <property type="match status" value="1"/>
</dbReference>
<dbReference type="EC" id="4.2.1.83" evidence="1"/>
<protein>
    <submittedName>
        <fullName evidence="1">4-oxalmesaconate hydratase</fullName>
        <ecNumber evidence="1">4.2.1.83</ecNumber>
    </submittedName>
</protein>
<keyword evidence="2" id="KW-1185">Reference proteome</keyword>
<keyword evidence="1" id="KW-0456">Lyase</keyword>
<dbReference type="SUPFAM" id="SSF102588">
    <property type="entry name" value="LmbE-like"/>
    <property type="match status" value="1"/>
</dbReference>
<proteinExistence type="predicted"/>
<dbReference type="AlphaFoldDB" id="A0A517ZNC4"/>
<dbReference type="RefSeq" id="WP_145376253.1">
    <property type="nucleotide sequence ID" value="NZ_CP036276.1"/>
</dbReference>
<dbReference type="GO" id="GO:0047584">
    <property type="term" value="F:4-oxalmesaconate hydratase activity"/>
    <property type="evidence" value="ECO:0007669"/>
    <property type="project" value="UniProtKB-EC"/>
</dbReference>
<dbReference type="InterPro" id="IPR024078">
    <property type="entry name" value="LmbE-like_dom_sf"/>
</dbReference>
<reference evidence="1 2" key="1">
    <citation type="submission" date="2019-02" db="EMBL/GenBank/DDBJ databases">
        <title>Deep-cultivation of Planctomycetes and their phenomic and genomic characterization uncovers novel biology.</title>
        <authorList>
            <person name="Wiegand S."/>
            <person name="Jogler M."/>
            <person name="Boedeker C."/>
            <person name="Pinto D."/>
            <person name="Vollmers J."/>
            <person name="Rivas-Marin E."/>
            <person name="Kohn T."/>
            <person name="Peeters S.H."/>
            <person name="Heuer A."/>
            <person name="Rast P."/>
            <person name="Oberbeckmann S."/>
            <person name="Bunk B."/>
            <person name="Jeske O."/>
            <person name="Meyerdierks A."/>
            <person name="Storesund J.E."/>
            <person name="Kallscheuer N."/>
            <person name="Luecker S."/>
            <person name="Lage O.M."/>
            <person name="Pohl T."/>
            <person name="Merkel B.J."/>
            <person name="Hornburger P."/>
            <person name="Mueller R.-W."/>
            <person name="Bruemmer F."/>
            <person name="Labrenz M."/>
            <person name="Spormann A.M."/>
            <person name="Op den Camp H."/>
            <person name="Overmann J."/>
            <person name="Amann R."/>
            <person name="Jetten M.S.M."/>
            <person name="Mascher T."/>
            <person name="Medema M.H."/>
            <person name="Devos D.P."/>
            <person name="Kaster A.-K."/>
            <person name="Ovreas L."/>
            <person name="Rohde M."/>
            <person name="Galperin M.Y."/>
            <person name="Jogler C."/>
        </authorList>
    </citation>
    <scope>NUCLEOTIDE SEQUENCE [LARGE SCALE GENOMIC DNA]</scope>
    <source>
        <strain evidence="1 2">Mal52</strain>
    </source>
</reference>
<evidence type="ECO:0000313" key="1">
    <source>
        <dbReference type="EMBL" id="QDU43983.1"/>
    </source>
</evidence>
<gene>
    <name evidence="1" type="primary">galB</name>
    <name evidence="1" type="ORF">Mal52_24610</name>
</gene>
<dbReference type="EMBL" id="CP036276">
    <property type="protein sequence ID" value="QDU43983.1"/>
    <property type="molecule type" value="Genomic_DNA"/>
</dbReference>
<evidence type="ECO:0000313" key="2">
    <source>
        <dbReference type="Proteomes" id="UP000319383"/>
    </source>
</evidence>
<dbReference type="KEGG" id="sdyn:Mal52_24610"/>
<dbReference type="GO" id="GO:0016811">
    <property type="term" value="F:hydrolase activity, acting on carbon-nitrogen (but not peptide) bonds, in linear amides"/>
    <property type="evidence" value="ECO:0007669"/>
    <property type="project" value="TreeGrafter"/>
</dbReference>
<dbReference type="Proteomes" id="UP000319383">
    <property type="component" value="Chromosome"/>
</dbReference>
<sequence length="256" mass="28654">MSDEHRPPRILAIHAHPDDVEIQCAGTLALLKEQGCHITIATMTAGDCGSAEMGPEEIARVRRGEAQAAADLLGADYMCLEFRDFCIIIDHEGRRKTTEAVRRARPDIVLTAPPVDYMSDHEMTSRLVRDACFMAPAPNYSTEQWDPAPPIDAIPHLYYTDSVEGIDWFGNNIPPDFIVDISRTIELKQEMLACHASQRNWLLRQHGIDEYLESSRRWSAARGQQAGVAYGEGFRQHSGHPYPGDNRLLELLNSSS</sequence>
<dbReference type="InterPro" id="IPR003737">
    <property type="entry name" value="GlcNAc_PI_deacetylase-related"/>
</dbReference>
<dbReference type="Gene3D" id="3.40.50.10320">
    <property type="entry name" value="LmbE-like"/>
    <property type="match status" value="1"/>
</dbReference>
<organism evidence="1 2">
    <name type="scientific">Symmachiella dynata</name>
    <dbReference type="NCBI Taxonomy" id="2527995"/>
    <lineage>
        <taxon>Bacteria</taxon>
        <taxon>Pseudomonadati</taxon>
        <taxon>Planctomycetota</taxon>
        <taxon>Planctomycetia</taxon>
        <taxon>Planctomycetales</taxon>
        <taxon>Planctomycetaceae</taxon>
        <taxon>Symmachiella</taxon>
    </lineage>
</organism>